<sequence>MKALVTLTIVVGVLSGAFVALKRYQQHVNKAPNIEY</sequence>
<keyword evidence="2" id="KW-1185">Reference proteome</keyword>
<reference evidence="1 2" key="1">
    <citation type="journal article" date="2022" name="Pathogens">
        <title>Staphylococcus ratti sp. nov. Isolated from a Lab Rat.</title>
        <authorList>
            <person name="Kovarovic V."/>
            <person name="Sedlacek I."/>
            <person name="Petras P."/>
            <person name="Kralova S."/>
            <person name="Maslanova I."/>
            <person name="Svec P."/>
            <person name="Neumann-Schaal M."/>
            <person name="Botka T."/>
            <person name="Gelbicova T."/>
            <person name="Stankova E."/>
            <person name="Doskar J."/>
            <person name="Pantucek R."/>
        </authorList>
    </citation>
    <scope>NUCLEOTIDE SEQUENCE [LARGE SCALE GENOMIC DNA]</scope>
    <source>
        <strain evidence="1 2">CCM 9025</strain>
    </source>
</reference>
<dbReference type="NCBIfam" id="NF040843">
    <property type="entry name" value="SE2200_fam"/>
    <property type="match status" value="1"/>
</dbReference>
<gene>
    <name evidence="1" type="ORF">LN051_00465</name>
</gene>
<evidence type="ECO:0000313" key="1">
    <source>
        <dbReference type="EMBL" id="UEX90185.1"/>
    </source>
</evidence>
<accession>A0ABY3PD67</accession>
<dbReference type="Proteomes" id="UP001197626">
    <property type="component" value="Chromosome"/>
</dbReference>
<organism evidence="1 2">
    <name type="scientific">Staphylococcus ratti</name>
    <dbReference type="NCBI Taxonomy" id="2892440"/>
    <lineage>
        <taxon>Bacteria</taxon>
        <taxon>Bacillati</taxon>
        <taxon>Bacillota</taxon>
        <taxon>Bacilli</taxon>
        <taxon>Bacillales</taxon>
        <taxon>Staphylococcaceae</taxon>
        <taxon>Staphylococcus</taxon>
    </lineage>
</organism>
<protein>
    <submittedName>
        <fullName evidence="1">DUF2648 domain-containing protein</fullName>
    </submittedName>
</protein>
<dbReference type="EMBL" id="CP086654">
    <property type="protein sequence ID" value="UEX90185.1"/>
    <property type="molecule type" value="Genomic_DNA"/>
</dbReference>
<proteinExistence type="predicted"/>
<dbReference type="RefSeq" id="WP_229292682.1">
    <property type="nucleotide sequence ID" value="NZ_CP086654.1"/>
</dbReference>
<evidence type="ECO:0000313" key="2">
    <source>
        <dbReference type="Proteomes" id="UP001197626"/>
    </source>
</evidence>
<name>A0ABY3PD67_9STAP</name>